<dbReference type="InterPro" id="IPR003136">
    <property type="entry name" value="Cytidylate_kin"/>
</dbReference>
<evidence type="ECO:0000256" key="7">
    <source>
        <dbReference type="ARBA" id="ARBA00048478"/>
    </source>
</evidence>
<dbReference type="SUPFAM" id="SSF52540">
    <property type="entry name" value="P-loop containing nucleoside triphosphate hydrolases"/>
    <property type="match status" value="1"/>
</dbReference>
<keyword evidence="12" id="KW-1185">Reference proteome</keyword>
<dbReference type="NCBIfam" id="TIGR00017">
    <property type="entry name" value="cmk"/>
    <property type="match status" value="1"/>
</dbReference>
<dbReference type="Proteomes" id="UP001273799">
    <property type="component" value="Unassembled WGS sequence"/>
</dbReference>
<gene>
    <name evidence="8 10" type="primary">cmk</name>
    <name evidence="10" type="ORF">R6G71_03410</name>
    <name evidence="11" type="ORF">SAMN05421878_10642</name>
</gene>
<reference evidence="11" key="1">
    <citation type="submission" date="2016-10" db="EMBL/GenBank/DDBJ databases">
        <authorList>
            <person name="de Groot N.N."/>
        </authorList>
    </citation>
    <scope>NUCLEOTIDE SEQUENCE [LARGE SCALE GENOMIC DNA]</scope>
    <source>
        <strain evidence="11">DSM 20639</strain>
    </source>
</reference>
<dbReference type="Proteomes" id="UP000182744">
    <property type="component" value="Unassembled WGS sequence"/>
</dbReference>
<feature type="domain" description="Cytidylate kinase" evidence="9">
    <location>
        <begin position="18"/>
        <end position="235"/>
    </location>
</feature>
<dbReference type="Gene3D" id="3.40.50.300">
    <property type="entry name" value="P-loop containing nucleotide triphosphate hydrolases"/>
    <property type="match status" value="1"/>
</dbReference>
<dbReference type="EMBL" id="JAWNFU010000002">
    <property type="protein sequence ID" value="MDY5153098.1"/>
    <property type="molecule type" value="Genomic_DNA"/>
</dbReference>
<evidence type="ECO:0000313" key="12">
    <source>
        <dbReference type="Proteomes" id="UP000182744"/>
    </source>
</evidence>
<evidence type="ECO:0000256" key="2">
    <source>
        <dbReference type="ARBA" id="ARBA00022679"/>
    </source>
</evidence>
<dbReference type="RefSeq" id="WP_083330063.1">
    <property type="nucleotide sequence ID" value="NZ_FNAU01000006.1"/>
</dbReference>
<comment type="catalytic activity">
    <reaction evidence="7 8">
        <text>CMP + ATP = CDP + ADP</text>
        <dbReference type="Rhea" id="RHEA:11600"/>
        <dbReference type="ChEBI" id="CHEBI:30616"/>
        <dbReference type="ChEBI" id="CHEBI:58069"/>
        <dbReference type="ChEBI" id="CHEBI:60377"/>
        <dbReference type="ChEBI" id="CHEBI:456216"/>
        <dbReference type="EC" id="2.7.4.25"/>
    </reaction>
</comment>
<dbReference type="AlphaFoldDB" id="A0A1G7C1F5"/>
<name>A0A1G7C1F5_9ACTO</name>
<feature type="binding site" evidence="8">
    <location>
        <begin position="22"/>
        <end position="30"/>
    </location>
    <ligand>
        <name>ATP</name>
        <dbReference type="ChEBI" id="CHEBI:30616"/>
    </ligand>
</feature>
<evidence type="ECO:0000256" key="5">
    <source>
        <dbReference type="ARBA" id="ARBA00022840"/>
    </source>
</evidence>
<protein>
    <recommendedName>
        <fullName evidence="8">Cytidylate kinase</fullName>
        <shortName evidence="8">CK</shortName>
        <ecNumber evidence="8">2.7.4.25</ecNumber>
    </recommendedName>
    <alternativeName>
        <fullName evidence="8">Cytidine monophosphate kinase</fullName>
        <shortName evidence="8">CMP kinase</shortName>
    </alternativeName>
</protein>
<keyword evidence="4 8" id="KW-0418">Kinase</keyword>
<evidence type="ECO:0000256" key="8">
    <source>
        <dbReference type="HAMAP-Rule" id="MF_00238"/>
    </source>
</evidence>
<evidence type="ECO:0000256" key="4">
    <source>
        <dbReference type="ARBA" id="ARBA00022777"/>
    </source>
</evidence>
<dbReference type="GO" id="GO:0005737">
    <property type="term" value="C:cytoplasm"/>
    <property type="evidence" value="ECO:0007669"/>
    <property type="project" value="UniProtKB-SubCell"/>
</dbReference>
<evidence type="ECO:0000313" key="11">
    <source>
        <dbReference type="EMBL" id="SDE32265.1"/>
    </source>
</evidence>
<comment type="subcellular location">
    <subcellularLocation>
        <location evidence="8">Cytoplasm</location>
    </subcellularLocation>
</comment>
<keyword evidence="2 8" id="KW-0808">Transferase</keyword>
<organism evidence="11 12">
    <name type="scientific">Actinobaculum suis</name>
    <dbReference type="NCBI Taxonomy" id="1657"/>
    <lineage>
        <taxon>Bacteria</taxon>
        <taxon>Bacillati</taxon>
        <taxon>Actinomycetota</taxon>
        <taxon>Actinomycetes</taxon>
        <taxon>Actinomycetales</taxon>
        <taxon>Actinomycetaceae</taxon>
        <taxon>Actinobaculum</taxon>
    </lineage>
</organism>
<dbReference type="CDD" id="cd02020">
    <property type="entry name" value="CMPK"/>
    <property type="match status" value="1"/>
</dbReference>
<evidence type="ECO:0000256" key="6">
    <source>
        <dbReference type="ARBA" id="ARBA00047615"/>
    </source>
</evidence>
<dbReference type="EMBL" id="FNAU01000006">
    <property type="protein sequence ID" value="SDE32265.1"/>
    <property type="molecule type" value="Genomic_DNA"/>
</dbReference>
<evidence type="ECO:0000313" key="10">
    <source>
        <dbReference type="EMBL" id="MDY5153098.1"/>
    </source>
</evidence>
<comment type="catalytic activity">
    <reaction evidence="6 8">
        <text>dCMP + ATP = dCDP + ADP</text>
        <dbReference type="Rhea" id="RHEA:25094"/>
        <dbReference type="ChEBI" id="CHEBI:30616"/>
        <dbReference type="ChEBI" id="CHEBI:57566"/>
        <dbReference type="ChEBI" id="CHEBI:58593"/>
        <dbReference type="ChEBI" id="CHEBI:456216"/>
        <dbReference type="EC" id="2.7.4.25"/>
    </reaction>
</comment>
<reference evidence="10" key="3">
    <citation type="submission" date="2023-10" db="EMBL/GenBank/DDBJ databases">
        <title>Whole Genome based description of the genera Actinobaculum and Actinotignum reveals a complex phylogenetic relationship within the species included in the genus Actinotignum.</title>
        <authorList>
            <person name="Jensen C.S."/>
            <person name="Dargis R."/>
            <person name="Kemp M."/>
            <person name="Christensen J.J."/>
        </authorList>
    </citation>
    <scope>NUCLEOTIDE SEQUENCE</scope>
    <source>
        <strain evidence="10">Actinobaculum_suis_CCUG19206T</strain>
    </source>
</reference>
<comment type="similarity">
    <text evidence="1 8">Belongs to the cytidylate kinase family. Type 1 subfamily.</text>
</comment>
<dbReference type="Pfam" id="PF02224">
    <property type="entry name" value="Cytidylate_kin"/>
    <property type="match status" value="1"/>
</dbReference>
<evidence type="ECO:0000256" key="1">
    <source>
        <dbReference type="ARBA" id="ARBA00009427"/>
    </source>
</evidence>
<evidence type="ECO:0000256" key="3">
    <source>
        <dbReference type="ARBA" id="ARBA00022741"/>
    </source>
</evidence>
<sequence length="263" mass="28091">MKSADNTETAASNPPVVIAIDGPSGAGKSTAAKAVARRLGIGYLDTGAMYRAATWWVLHKNISLTPGEIDDAAVTAAVREMDLQMPLDPDQQTIRLAGEDITQAIRSSEIARKVSALSTNLEVRDILVARQKAIIAGARPGIVAEGRDITTVVAPEAQVRILLTASAQARLARRAAQTRGKVDAQALAQTRQEVVGRDEKDSTVVNFTDPEPGVELLDTSDLNIEQVVDKIMALVPLDGLVPLEKTDTKYAERAAAQQTHKVQ</sequence>
<keyword evidence="8" id="KW-0963">Cytoplasm</keyword>
<keyword evidence="3 8" id="KW-0547">Nucleotide-binding</keyword>
<reference evidence="12" key="2">
    <citation type="submission" date="2016-10" db="EMBL/GenBank/DDBJ databases">
        <authorList>
            <person name="Varghese N."/>
        </authorList>
    </citation>
    <scope>NUCLEOTIDE SEQUENCE [LARGE SCALE GENOMIC DNA]</scope>
    <source>
        <strain evidence="12">DSM 20639</strain>
    </source>
</reference>
<evidence type="ECO:0000259" key="9">
    <source>
        <dbReference type="Pfam" id="PF02224"/>
    </source>
</evidence>
<keyword evidence="5 8" id="KW-0067">ATP-binding</keyword>
<accession>A0A1G7C1F5</accession>
<dbReference type="GO" id="GO:0006220">
    <property type="term" value="P:pyrimidine nucleotide metabolic process"/>
    <property type="evidence" value="ECO:0007669"/>
    <property type="project" value="UniProtKB-UniRule"/>
</dbReference>
<dbReference type="GO" id="GO:0036431">
    <property type="term" value="F:dCMP kinase activity"/>
    <property type="evidence" value="ECO:0007669"/>
    <property type="project" value="InterPro"/>
</dbReference>
<dbReference type="HAMAP" id="MF_00238">
    <property type="entry name" value="Cytidyl_kinase_type1"/>
    <property type="match status" value="1"/>
</dbReference>
<dbReference type="InterPro" id="IPR011994">
    <property type="entry name" value="Cytidylate_kinase_dom"/>
</dbReference>
<dbReference type="GO" id="GO:0005524">
    <property type="term" value="F:ATP binding"/>
    <property type="evidence" value="ECO:0007669"/>
    <property type="project" value="UniProtKB-UniRule"/>
</dbReference>
<dbReference type="EC" id="2.7.4.25" evidence="8"/>
<dbReference type="InterPro" id="IPR027417">
    <property type="entry name" value="P-loop_NTPase"/>
</dbReference>
<proteinExistence type="inferred from homology"/>